<keyword evidence="1" id="KW-0175">Coiled coil</keyword>
<dbReference type="Proteomes" id="UP000016487">
    <property type="component" value="Unassembled WGS sequence"/>
</dbReference>
<feature type="coiled-coil region" evidence="1">
    <location>
        <begin position="282"/>
        <end position="309"/>
    </location>
</feature>
<comment type="caution">
    <text evidence="2">The sequence shown here is derived from an EMBL/GenBank/DDBJ whole genome shotgun (WGS) entry which is preliminary data.</text>
</comment>
<dbReference type="RefSeq" id="WP_010366649.1">
    <property type="nucleotide sequence ID" value="NZ_AHBZ03000021.1"/>
</dbReference>
<evidence type="ECO:0000256" key="1">
    <source>
        <dbReference type="SAM" id="Coils"/>
    </source>
</evidence>
<name>A0AAD4FRG0_9GAMM</name>
<dbReference type="EMBL" id="AHBZ03000021">
    <property type="protein sequence ID" value="KAF7769853.1"/>
    <property type="molecule type" value="Genomic_DNA"/>
</dbReference>
<dbReference type="AlphaFoldDB" id="A0AAD4FRG0"/>
<gene>
    <name evidence="2" type="ORF">PCIT_a2763</name>
</gene>
<accession>A0AAD4FRG0</accession>
<reference evidence="2" key="1">
    <citation type="journal article" date="2012" name="J. Bacteriol.">
        <title>Genome sequences of type strains of seven species of the marine bacterium Pseudoalteromonas.</title>
        <authorList>
            <person name="Xie B.B."/>
            <person name="Shu Y.L."/>
            <person name="Qin Q.L."/>
            <person name="Rong J.C."/>
            <person name="Zhang X.Y."/>
            <person name="Chen X.L."/>
            <person name="Shi M."/>
            <person name="He H.L."/>
            <person name="Zhou B.C."/>
            <person name="Zhang Y.Z."/>
        </authorList>
    </citation>
    <scope>NUCLEOTIDE SEQUENCE</scope>
    <source>
        <strain evidence="2">DSM 8771</strain>
    </source>
</reference>
<organism evidence="2 3">
    <name type="scientific">Pseudoalteromonas citrea</name>
    <dbReference type="NCBI Taxonomy" id="43655"/>
    <lineage>
        <taxon>Bacteria</taxon>
        <taxon>Pseudomonadati</taxon>
        <taxon>Pseudomonadota</taxon>
        <taxon>Gammaproteobacteria</taxon>
        <taxon>Alteromonadales</taxon>
        <taxon>Pseudoalteromonadaceae</taxon>
        <taxon>Pseudoalteromonas</taxon>
    </lineage>
</organism>
<dbReference type="SUPFAM" id="SSF52980">
    <property type="entry name" value="Restriction endonuclease-like"/>
    <property type="match status" value="1"/>
</dbReference>
<evidence type="ECO:0000313" key="3">
    <source>
        <dbReference type="Proteomes" id="UP000016487"/>
    </source>
</evidence>
<sequence>MFINKVISFNSAWNILLNKDKAYDDICTAISKIDSESLSDPEISSPSHRNEQRDKIEINPFNFNRCWEYMVENLGWSSYRMRSETPGGINLYIRHFKDGVATKMMASDRMLAFPNWVLVETPRIVASEFCDLSVLIVPMESSKSIYEDPRRMAPYFYFERAQAQLSDLLPLNQKTPFIVIGISQGQEELEITELSSETTESSIERVLEFPTEHYQAGVGILSYFGEIIKQKYPDIEAKVRIEQDGNVVRMIVDSPCGAKDIIEKTLDDYALVVTKKAEPESLLEDQLQIQRLTNKLDMAELEIKQTTSLLLISEKYADKKIKSLEDDVDFLRTQIGSQMHHMNASQNILLHQSKKEEKLLLTQLDHNKRTLEELIEDSRTRTELHLALKKISEIVENGATKDNEAETKHALELVRDTSIDTFDDLSEALKNTMYGVSGNIVFQWLQHVGSIIV</sequence>
<protein>
    <submittedName>
        <fullName evidence="2">Uncharacterized protein</fullName>
    </submittedName>
</protein>
<evidence type="ECO:0000313" key="2">
    <source>
        <dbReference type="EMBL" id="KAF7769853.1"/>
    </source>
</evidence>
<reference evidence="2" key="2">
    <citation type="submission" date="2015-03" db="EMBL/GenBank/DDBJ databases">
        <title>Genome sequence of Pseudoalteromonas citrea.</title>
        <authorList>
            <person name="Xie B.-B."/>
            <person name="Rong J.-C."/>
            <person name="Qin Q.-L."/>
            <person name="Zhang Y.-Z."/>
        </authorList>
    </citation>
    <scope>NUCLEOTIDE SEQUENCE</scope>
    <source>
        <strain evidence="2">DSM 8771</strain>
    </source>
</reference>
<dbReference type="InterPro" id="IPR011335">
    <property type="entry name" value="Restrct_endonuc-II-like"/>
</dbReference>
<proteinExistence type="predicted"/>